<sequence>MKHRRGMAAVAGALLISMLFTGCWNGDELTEIIPVIGVGLDSAGNGLTKMTIQVGEAGESASKEDKDKSDSRFAVYENTGKNIFSMERDITHESSHKLFWGHNQCIILGKKQAQQGVKAQLDFFMRDHQPRLDVWMLVAEGTANEILKTKLEMSPLPGIDITQLLKNQGSNSESVHTDLLEFATKMQSETTCPVASIIRVDNSGEKPRLDISGLAIFKKDKLVAELGQRETRGFLWAVNRVQSGTVNVRTAKGTAALEIRESCGSLKPHIEEDGSVSLTISISAELGIREMAGFEQELPLLATTQIQEAAVQEIRDCVLSAFQKTQQYKTDIYGIGRLLDERQPREWKSIKKNWEALYPRMKPKVEINVNVQDRGAIIKLKG</sequence>
<reference evidence="12" key="2">
    <citation type="submission" date="2024-06" db="EMBL/GenBank/DDBJ databases">
        <title>Caproicibacterium argilliputei sp. nov, a novel caproic acid producing anaerobic bacterium isolated from pit mud.</title>
        <authorList>
            <person name="Zeng C."/>
        </authorList>
    </citation>
    <scope>NUCLEOTIDE SEQUENCE [LARGE SCALE GENOMIC DNA]</scope>
    <source>
        <strain evidence="12">ZCY20-5</strain>
    </source>
</reference>
<dbReference type="InterPro" id="IPR008844">
    <property type="entry name" value="Spore_GerAC-like"/>
</dbReference>
<dbReference type="NCBIfam" id="TIGR02887">
    <property type="entry name" value="spore_ger_x_C"/>
    <property type="match status" value="1"/>
</dbReference>
<evidence type="ECO:0000256" key="7">
    <source>
        <dbReference type="ARBA" id="ARBA00023288"/>
    </source>
</evidence>
<reference evidence="12" key="3">
    <citation type="submission" date="2024-06" db="EMBL/GenBank/DDBJ databases">
        <authorList>
            <person name="Zeng C."/>
        </authorList>
    </citation>
    <scope>NUCLEOTIDE SEQUENCE [LARGE SCALE GENOMIC DNA]</scope>
    <source>
        <strain evidence="12">ZCY20-5</strain>
    </source>
</reference>
<dbReference type="PANTHER" id="PTHR35789">
    <property type="entry name" value="SPORE GERMINATION PROTEIN B3"/>
    <property type="match status" value="1"/>
</dbReference>
<feature type="domain" description="Spore germination protein N-terminal" evidence="10">
    <location>
        <begin position="28"/>
        <end position="199"/>
    </location>
</feature>
<keyword evidence="6" id="KW-0564">Palmitate</keyword>
<dbReference type="RefSeq" id="WP_275845373.1">
    <property type="nucleotide sequence ID" value="NZ_CP135996.1"/>
</dbReference>
<evidence type="ECO:0000256" key="3">
    <source>
        <dbReference type="ARBA" id="ARBA00022544"/>
    </source>
</evidence>
<comment type="similarity">
    <text evidence="2">Belongs to the GerABKC lipoprotein family.</text>
</comment>
<dbReference type="Proteomes" id="UP001300604">
    <property type="component" value="Chromosome"/>
</dbReference>
<dbReference type="AlphaFoldDB" id="A0AA97D8S5"/>
<evidence type="ECO:0000313" key="11">
    <source>
        <dbReference type="EMBL" id="WOC31567.1"/>
    </source>
</evidence>
<protein>
    <submittedName>
        <fullName evidence="11">Ger(X)C family spore germination protein</fullName>
    </submittedName>
</protein>
<name>A0AA97D8S5_9FIRM</name>
<dbReference type="GO" id="GO:0009847">
    <property type="term" value="P:spore germination"/>
    <property type="evidence" value="ECO:0007669"/>
    <property type="project" value="InterPro"/>
</dbReference>
<dbReference type="PROSITE" id="PS51257">
    <property type="entry name" value="PROKAR_LIPOPROTEIN"/>
    <property type="match status" value="1"/>
</dbReference>
<evidence type="ECO:0000259" key="9">
    <source>
        <dbReference type="Pfam" id="PF05504"/>
    </source>
</evidence>
<feature type="signal peptide" evidence="8">
    <location>
        <begin position="1"/>
        <end position="26"/>
    </location>
</feature>
<evidence type="ECO:0000256" key="2">
    <source>
        <dbReference type="ARBA" id="ARBA00007886"/>
    </source>
</evidence>
<evidence type="ECO:0000256" key="6">
    <source>
        <dbReference type="ARBA" id="ARBA00023139"/>
    </source>
</evidence>
<dbReference type="KEGG" id="carl:PXC00_10135"/>
<accession>A0AA97D8S5</accession>
<keyword evidence="5" id="KW-0472">Membrane</keyword>
<feature type="chain" id="PRO_5041701030" evidence="8">
    <location>
        <begin position="27"/>
        <end position="382"/>
    </location>
</feature>
<keyword evidence="3" id="KW-0309">Germination</keyword>
<dbReference type="GO" id="GO:0016020">
    <property type="term" value="C:membrane"/>
    <property type="evidence" value="ECO:0007669"/>
    <property type="project" value="UniProtKB-SubCell"/>
</dbReference>
<evidence type="ECO:0000259" key="10">
    <source>
        <dbReference type="Pfam" id="PF25198"/>
    </source>
</evidence>
<keyword evidence="7" id="KW-0449">Lipoprotein</keyword>
<dbReference type="Pfam" id="PF25198">
    <property type="entry name" value="Spore_GerAC_N"/>
    <property type="match status" value="1"/>
</dbReference>
<reference evidence="11 12" key="1">
    <citation type="submission" date="2024-06" db="EMBL/GenBank/DDBJ databases">
        <title>Caproicibacterium argilliputei sp. nov, a novel caproic acid producing anaerobic bacterium isolated from pit mud.</title>
        <authorList>
            <person name="Xia S."/>
        </authorList>
    </citation>
    <scope>NUCLEOTIDE SEQUENCE [LARGE SCALE GENOMIC DNA]</scope>
    <source>
        <strain evidence="11 12">ZCY20-5</strain>
    </source>
</reference>
<keyword evidence="12" id="KW-1185">Reference proteome</keyword>
<evidence type="ECO:0000256" key="5">
    <source>
        <dbReference type="ARBA" id="ARBA00023136"/>
    </source>
</evidence>
<evidence type="ECO:0000256" key="4">
    <source>
        <dbReference type="ARBA" id="ARBA00022729"/>
    </source>
</evidence>
<dbReference type="EMBL" id="CP135996">
    <property type="protein sequence ID" value="WOC31567.1"/>
    <property type="molecule type" value="Genomic_DNA"/>
</dbReference>
<keyword evidence="4 8" id="KW-0732">Signal</keyword>
<dbReference type="InterPro" id="IPR038501">
    <property type="entry name" value="Spore_GerAC_C_sf"/>
</dbReference>
<dbReference type="InterPro" id="IPR057336">
    <property type="entry name" value="GerAC_N"/>
</dbReference>
<dbReference type="Gene3D" id="3.30.300.210">
    <property type="entry name" value="Nutrient germinant receptor protein C, domain 3"/>
    <property type="match status" value="1"/>
</dbReference>
<organism evidence="11 12">
    <name type="scientific">Caproicibacterium argilliputei</name>
    <dbReference type="NCBI Taxonomy" id="3030016"/>
    <lineage>
        <taxon>Bacteria</taxon>
        <taxon>Bacillati</taxon>
        <taxon>Bacillota</taxon>
        <taxon>Clostridia</taxon>
        <taxon>Eubacteriales</taxon>
        <taxon>Oscillospiraceae</taxon>
        <taxon>Caproicibacterium</taxon>
    </lineage>
</organism>
<feature type="domain" description="Spore germination GerAC-like C-terminal" evidence="9">
    <location>
        <begin position="212"/>
        <end position="375"/>
    </location>
</feature>
<gene>
    <name evidence="11" type="ORF">PXC00_10135</name>
</gene>
<evidence type="ECO:0000256" key="1">
    <source>
        <dbReference type="ARBA" id="ARBA00004635"/>
    </source>
</evidence>
<evidence type="ECO:0000313" key="12">
    <source>
        <dbReference type="Proteomes" id="UP001300604"/>
    </source>
</evidence>
<dbReference type="Pfam" id="PF05504">
    <property type="entry name" value="Spore_GerAC"/>
    <property type="match status" value="1"/>
</dbReference>
<evidence type="ECO:0000256" key="8">
    <source>
        <dbReference type="SAM" id="SignalP"/>
    </source>
</evidence>
<dbReference type="InterPro" id="IPR046953">
    <property type="entry name" value="Spore_GerAC-like_C"/>
</dbReference>
<dbReference type="PANTHER" id="PTHR35789:SF1">
    <property type="entry name" value="SPORE GERMINATION PROTEIN B3"/>
    <property type="match status" value="1"/>
</dbReference>
<proteinExistence type="inferred from homology"/>
<comment type="subcellular location">
    <subcellularLocation>
        <location evidence="1">Membrane</location>
        <topology evidence="1">Lipid-anchor</topology>
    </subcellularLocation>
</comment>